<evidence type="ECO:0000256" key="2">
    <source>
        <dbReference type="ARBA" id="ARBA00022679"/>
    </source>
</evidence>
<dbReference type="Pfam" id="PF03602">
    <property type="entry name" value="Cons_hypoth95"/>
    <property type="match status" value="1"/>
</dbReference>
<gene>
    <name evidence="3" type="ORF">FYJ85_15600</name>
</gene>
<reference evidence="3 4" key="1">
    <citation type="submission" date="2019-08" db="EMBL/GenBank/DDBJ databases">
        <title>In-depth cultivation of the pig gut microbiome towards novel bacterial diversity and tailored functional studies.</title>
        <authorList>
            <person name="Wylensek D."/>
            <person name="Hitch T.C.A."/>
            <person name="Clavel T."/>
        </authorList>
    </citation>
    <scope>NUCLEOTIDE SEQUENCE [LARGE SCALE GENOMIC DNA]</scope>
    <source>
        <strain evidence="3 4">BBE-744-WT-12</strain>
    </source>
</reference>
<dbReference type="Proteomes" id="UP000435649">
    <property type="component" value="Unassembled WGS sequence"/>
</dbReference>
<keyword evidence="1 3" id="KW-0489">Methyltransferase</keyword>
<dbReference type="GO" id="GO:0008168">
    <property type="term" value="F:methyltransferase activity"/>
    <property type="evidence" value="ECO:0007669"/>
    <property type="project" value="UniProtKB-KW"/>
</dbReference>
<dbReference type="InterPro" id="IPR004398">
    <property type="entry name" value="RNA_MeTrfase_RsmD"/>
</dbReference>
<evidence type="ECO:0000256" key="1">
    <source>
        <dbReference type="ARBA" id="ARBA00022603"/>
    </source>
</evidence>
<evidence type="ECO:0000313" key="3">
    <source>
        <dbReference type="EMBL" id="MST98466.1"/>
    </source>
</evidence>
<dbReference type="Gene3D" id="3.40.50.150">
    <property type="entry name" value="Vaccinia Virus protein VP39"/>
    <property type="match status" value="1"/>
</dbReference>
<dbReference type="PROSITE" id="PS51257">
    <property type="entry name" value="PROKAR_LIPOPROTEIN"/>
    <property type="match status" value="1"/>
</dbReference>
<dbReference type="PANTHER" id="PTHR43542">
    <property type="entry name" value="METHYLTRANSFERASE"/>
    <property type="match status" value="1"/>
</dbReference>
<dbReference type="AlphaFoldDB" id="A0A844G533"/>
<proteinExistence type="predicted"/>
<dbReference type="SUPFAM" id="SSF53335">
    <property type="entry name" value="S-adenosyl-L-methionine-dependent methyltransferases"/>
    <property type="match status" value="1"/>
</dbReference>
<dbReference type="PANTHER" id="PTHR43542:SF1">
    <property type="entry name" value="METHYLTRANSFERASE"/>
    <property type="match status" value="1"/>
</dbReference>
<dbReference type="CDD" id="cd02440">
    <property type="entry name" value="AdoMet_MTases"/>
    <property type="match status" value="1"/>
</dbReference>
<dbReference type="GO" id="GO:0031167">
    <property type="term" value="P:rRNA methylation"/>
    <property type="evidence" value="ECO:0007669"/>
    <property type="project" value="InterPro"/>
</dbReference>
<dbReference type="InterPro" id="IPR029063">
    <property type="entry name" value="SAM-dependent_MTases_sf"/>
</dbReference>
<keyword evidence="2 3" id="KW-0808">Transferase</keyword>
<name>A0A844G533_9BACT</name>
<keyword evidence="4" id="KW-1185">Reference proteome</keyword>
<protein>
    <submittedName>
        <fullName evidence="3">16S rRNA (Guanine(966)-N(2))-methyltransferase RsmD</fullName>
    </submittedName>
</protein>
<sequence>MTSRASRRGPSNGNNIMQIIGGCARNIVLNVPPGIGVRPTAGRARKALFDSLGGRLAGSCVLDLCAGSGALALEAASRGAVKAVLVESDPRHIRVIEENIERVRRTGVECEFDVIQASAGNVAAYIGRIPSPGVIFADPPYAQSAALFGEILGSPRLRERAAGALVVWEIPDAPGSVGEFLKQPLLADRRIRKFGGTDFLLGEVPV</sequence>
<dbReference type="EMBL" id="VUNS01000019">
    <property type="protein sequence ID" value="MST98466.1"/>
    <property type="molecule type" value="Genomic_DNA"/>
</dbReference>
<comment type="caution">
    <text evidence="3">The sequence shown here is derived from an EMBL/GenBank/DDBJ whole genome shotgun (WGS) entry which is preliminary data.</text>
</comment>
<organism evidence="3 4">
    <name type="scientific">Victivallis lenta</name>
    <dbReference type="NCBI Taxonomy" id="2606640"/>
    <lineage>
        <taxon>Bacteria</taxon>
        <taxon>Pseudomonadati</taxon>
        <taxon>Lentisphaerota</taxon>
        <taxon>Lentisphaeria</taxon>
        <taxon>Victivallales</taxon>
        <taxon>Victivallaceae</taxon>
        <taxon>Victivallis</taxon>
    </lineage>
</organism>
<accession>A0A844G533</accession>
<evidence type="ECO:0000313" key="4">
    <source>
        <dbReference type="Proteomes" id="UP000435649"/>
    </source>
</evidence>